<reference evidence="2" key="1">
    <citation type="submission" date="2014-06" db="EMBL/GenBank/DDBJ databases">
        <authorList>
            <person name="Berkman P.J."/>
        </authorList>
    </citation>
    <scope>NUCLEOTIDE SEQUENCE [LARGE SCALE GENOMIC DNA]</scope>
</reference>
<evidence type="ECO:0000313" key="1">
    <source>
        <dbReference type="EMBL" id="CDR99482.1"/>
    </source>
</evidence>
<organism evidence="1 2">
    <name type="scientific">Sporisorium scitamineum</name>
    <dbReference type="NCBI Taxonomy" id="49012"/>
    <lineage>
        <taxon>Eukaryota</taxon>
        <taxon>Fungi</taxon>
        <taxon>Dikarya</taxon>
        <taxon>Basidiomycota</taxon>
        <taxon>Ustilaginomycotina</taxon>
        <taxon>Ustilaginomycetes</taxon>
        <taxon>Ustilaginales</taxon>
        <taxon>Ustilaginaceae</taxon>
        <taxon>Sporisorium</taxon>
    </lineage>
</organism>
<protein>
    <submittedName>
        <fullName evidence="1">Uncharacterized protein</fullName>
    </submittedName>
</protein>
<accession>A0A0F7RY03</accession>
<proteinExistence type="predicted"/>
<keyword evidence="2" id="KW-1185">Reference proteome</keyword>
<dbReference type="AlphaFoldDB" id="A0A0F7RY03"/>
<dbReference type="EMBL" id="CCFA01001139">
    <property type="protein sequence ID" value="CDR99482.1"/>
    <property type="molecule type" value="Genomic_DNA"/>
</dbReference>
<dbReference type="Proteomes" id="UP000242770">
    <property type="component" value="Unassembled WGS sequence"/>
</dbReference>
<evidence type="ECO:0000313" key="2">
    <source>
        <dbReference type="Proteomes" id="UP000242770"/>
    </source>
</evidence>
<name>A0A0F7RY03_9BASI</name>
<sequence>MASTNIFNINETSFMFGIGSTEHVVMPAMANGRHSGIVAFFQD</sequence>
<gene>
    <name evidence="1" type="primary">SSCI21820.1</name>
</gene>